<comment type="catalytic activity">
    <reaction evidence="7">
        <text>heme b + 2 H(+) = protoporphyrin IX + Fe(2+)</text>
        <dbReference type="Rhea" id="RHEA:22584"/>
        <dbReference type="ChEBI" id="CHEBI:15378"/>
        <dbReference type="ChEBI" id="CHEBI:29033"/>
        <dbReference type="ChEBI" id="CHEBI:57306"/>
        <dbReference type="ChEBI" id="CHEBI:60344"/>
        <dbReference type="EC" id="4.98.1.1"/>
    </reaction>
</comment>
<dbReference type="PANTHER" id="PTHR11108">
    <property type="entry name" value="FERROCHELATASE"/>
    <property type="match status" value="1"/>
</dbReference>
<feature type="binding site" evidence="7">
    <location>
        <position position="297"/>
    </location>
    <ligand>
        <name>Fe(2+)</name>
        <dbReference type="ChEBI" id="CHEBI:29033"/>
    </ligand>
</feature>
<comment type="catalytic activity">
    <reaction evidence="6">
        <text>Fe-coproporphyrin III + 2 H(+) = coproporphyrin III + Fe(2+)</text>
        <dbReference type="Rhea" id="RHEA:49572"/>
        <dbReference type="ChEBI" id="CHEBI:15378"/>
        <dbReference type="ChEBI" id="CHEBI:29033"/>
        <dbReference type="ChEBI" id="CHEBI:68438"/>
        <dbReference type="ChEBI" id="CHEBI:131725"/>
        <dbReference type="EC" id="4.99.1.9"/>
    </reaction>
    <physiologicalReaction direction="right-to-left" evidence="6">
        <dbReference type="Rhea" id="RHEA:49574"/>
    </physiologicalReaction>
</comment>
<dbReference type="InterPro" id="IPR033659">
    <property type="entry name" value="Ferrochelatase_N"/>
</dbReference>
<dbReference type="SUPFAM" id="SSF53800">
    <property type="entry name" value="Chelatase"/>
    <property type="match status" value="1"/>
</dbReference>
<dbReference type="Proteomes" id="UP000000343">
    <property type="component" value="Chromosome"/>
</dbReference>
<dbReference type="RefSeq" id="WP_013581763.1">
    <property type="nucleotide sequence ID" value="NC_015064.1"/>
</dbReference>
<dbReference type="CDD" id="cd00419">
    <property type="entry name" value="Ferrochelatase_C"/>
    <property type="match status" value="1"/>
</dbReference>
<protein>
    <recommendedName>
        <fullName evidence="7">Ferrochelatase</fullName>
        <ecNumber evidence="7">4.98.1.1</ecNumber>
    </recommendedName>
    <alternativeName>
        <fullName evidence="7">Heme synthase</fullName>
    </alternativeName>
    <alternativeName>
        <fullName evidence="7">Protoheme ferro-lyase</fullName>
    </alternativeName>
</protein>
<dbReference type="PANTHER" id="PTHR11108:SF1">
    <property type="entry name" value="FERROCHELATASE, MITOCHONDRIAL"/>
    <property type="match status" value="1"/>
</dbReference>
<dbReference type="eggNOG" id="COG0276">
    <property type="taxonomic scope" value="Bacteria"/>
</dbReference>
<evidence type="ECO:0000313" key="10">
    <source>
        <dbReference type="Proteomes" id="UP000000343"/>
    </source>
</evidence>
<proteinExistence type="inferred from homology"/>
<comment type="function">
    <text evidence="7">Catalyzes the ferrous insertion into protoporphyrin IX.</text>
</comment>
<accession>E8X3F1</accession>
<dbReference type="CDD" id="cd03411">
    <property type="entry name" value="Ferrochelatase_N"/>
    <property type="match status" value="1"/>
</dbReference>
<dbReference type="Pfam" id="PF00762">
    <property type="entry name" value="Ferrochelatase"/>
    <property type="match status" value="1"/>
</dbReference>
<dbReference type="GO" id="GO:0046872">
    <property type="term" value="F:metal ion binding"/>
    <property type="evidence" value="ECO:0007669"/>
    <property type="project" value="UniProtKB-KW"/>
</dbReference>
<feature type="binding site" evidence="7">
    <location>
        <position position="182"/>
    </location>
    <ligand>
        <name>Fe(2+)</name>
        <dbReference type="ChEBI" id="CHEBI:29033"/>
    </ligand>
</feature>
<name>E8X3F1_GRATM</name>
<evidence type="ECO:0000256" key="8">
    <source>
        <dbReference type="RuleBase" id="RU004185"/>
    </source>
</evidence>
<dbReference type="EC" id="4.98.1.1" evidence="7"/>
<keyword evidence="4 7" id="KW-0456">Lyase</keyword>
<dbReference type="OrthoDB" id="9776380at2"/>
<dbReference type="STRING" id="1198114.AciX9_3447"/>
<dbReference type="UniPathway" id="UPA00252">
    <property type="reaction ID" value="UER00325"/>
</dbReference>
<dbReference type="HAMAP" id="MF_00323">
    <property type="entry name" value="Ferrochelatase"/>
    <property type="match status" value="1"/>
</dbReference>
<keyword evidence="5 7" id="KW-0627">Porphyrin biosynthesis</keyword>
<comment type="subcellular location">
    <subcellularLocation>
        <location evidence="7">Cytoplasm</location>
    </subcellularLocation>
</comment>
<evidence type="ECO:0000256" key="4">
    <source>
        <dbReference type="ARBA" id="ARBA00023239"/>
    </source>
</evidence>
<dbReference type="AlphaFoldDB" id="E8X3F1"/>
<evidence type="ECO:0000256" key="5">
    <source>
        <dbReference type="ARBA" id="ARBA00023244"/>
    </source>
</evidence>
<dbReference type="KEGG" id="acm:AciX9_3447"/>
<comment type="similarity">
    <text evidence="1 7 8">Belongs to the ferrochelatase family.</text>
</comment>
<dbReference type="InterPro" id="IPR033644">
    <property type="entry name" value="Ferrochelatase_C"/>
</dbReference>
<dbReference type="Gene3D" id="3.40.50.1400">
    <property type="match status" value="2"/>
</dbReference>
<dbReference type="EMBL" id="CP002480">
    <property type="protein sequence ID" value="ADW70452.1"/>
    <property type="molecule type" value="Genomic_DNA"/>
</dbReference>
<evidence type="ECO:0000313" key="9">
    <source>
        <dbReference type="EMBL" id="ADW70452.1"/>
    </source>
</evidence>
<dbReference type="HOGENOM" id="CLU_018884_2_1_0"/>
<organism evidence="10">
    <name type="scientific">Granulicella tundricola (strain ATCC BAA-1859 / DSM 23138 / MP5ACTX9)</name>
    <dbReference type="NCBI Taxonomy" id="1198114"/>
    <lineage>
        <taxon>Bacteria</taxon>
        <taxon>Pseudomonadati</taxon>
        <taxon>Acidobacteriota</taxon>
        <taxon>Terriglobia</taxon>
        <taxon>Terriglobales</taxon>
        <taxon>Acidobacteriaceae</taxon>
        <taxon>Granulicella</taxon>
    </lineage>
</organism>
<keyword evidence="2 7" id="KW-0408">Iron</keyword>
<keyword evidence="10" id="KW-1185">Reference proteome</keyword>
<dbReference type="PaxDb" id="1198114-AciX9_3447"/>
<evidence type="ECO:0000256" key="6">
    <source>
        <dbReference type="ARBA" id="ARBA00024536"/>
    </source>
</evidence>
<dbReference type="GO" id="GO:0004325">
    <property type="term" value="F:ferrochelatase activity"/>
    <property type="evidence" value="ECO:0007669"/>
    <property type="project" value="UniProtKB-UniRule"/>
</dbReference>
<dbReference type="GO" id="GO:0006783">
    <property type="term" value="P:heme biosynthetic process"/>
    <property type="evidence" value="ECO:0007669"/>
    <property type="project" value="UniProtKB-UniRule"/>
</dbReference>
<comment type="pathway">
    <text evidence="7">Porphyrin-containing compound metabolism; protoheme biosynthesis; protoheme from protoporphyrin-IX: step 1/1.</text>
</comment>
<reference evidence="10" key="1">
    <citation type="submission" date="2011-01" db="EMBL/GenBank/DDBJ databases">
        <title>Complete sequence of chromosome of Acidobacterium sp. MP5ACTX9.</title>
        <authorList>
            <consortium name="US DOE Joint Genome Institute"/>
            <person name="Lucas S."/>
            <person name="Copeland A."/>
            <person name="Lapidus A."/>
            <person name="Cheng J.-F."/>
            <person name="Goodwin L."/>
            <person name="Pitluck S."/>
            <person name="Teshima H."/>
            <person name="Detter J.C."/>
            <person name="Han C."/>
            <person name="Tapia R."/>
            <person name="Land M."/>
            <person name="Hauser L."/>
            <person name="Kyrpides N."/>
            <person name="Ivanova N."/>
            <person name="Ovchinnikova G."/>
            <person name="Pagani I."/>
            <person name="Rawat S.R."/>
            <person name="Mannisto M."/>
            <person name="Haggblom M.M."/>
            <person name="Woyke T."/>
        </authorList>
    </citation>
    <scope>NUCLEOTIDE SEQUENCE [LARGE SCALE GENOMIC DNA]</scope>
    <source>
        <strain evidence="10">MP5ACTX9</strain>
    </source>
</reference>
<evidence type="ECO:0000256" key="1">
    <source>
        <dbReference type="ARBA" id="ARBA00007718"/>
    </source>
</evidence>
<evidence type="ECO:0000256" key="3">
    <source>
        <dbReference type="ARBA" id="ARBA00023133"/>
    </source>
</evidence>
<keyword evidence="7" id="KW-0479">Metal-binding</keyword>
<dbReference type="InterPro" id="IPR001015">
    <property type="entry name" value="Ferrochelatase"/>
</dbReference>
<evidence type="ECO:0000256" key="7">
    <source>
        <dbReference type="HAMAP-Rule" id="MF_00323"/>
    </source>
</evidence>
<keyword evidence="3 7" id="KW-0350">Heme biosynthesis</keyword>
<sequence>MSQPDAILLLAHGTPDVLSEMAEYLSKVTNGRPLPAAVVEELQHRYAEIGLQETPLPDGPPLTRLTLQQSRMLADELEIPVYVGMRNWHPYIADVVTQMRADGVRHFKAICLAPQNSRTSVGLYRSVTAKAAAEEPAMQMDFVAGWAEHPLLAAAFAERLWPAWAEACATTGRRVPVLFTAHSVPCRTIMMGTVQSATSPSAEPGRPVPAEGIQNYGARTEPDPYPVEAKRTAALVAQALAPVGMTDRDWYFAFQSQGVAGGPWIGPTVEDTFKALVAEGHTAVVMQPIGFLCDHVEILYDIDIAFAETGRELGLKVSRAESLNASEPLIRALKTIAEGTYKADVEELAGA</sequence>
<keyword evidence="7" id="KW-0963">Cytoplasm</keyword>
<dbReference type="GO" id="GO:0005737">
    <property type="term" value="C:cytoplasm"/>
    <property type="evidence" value="ECO:0007669"/>
    <property type="project" value="UniProtKB-SubCell"/>
</dbReference>
<evidence type="ECO:0000256" key="2">
    <source>
        <dbReference type="ARBA" id="ARBA00023004"/>
    </source>
</evidence>
<gene>
    <name evidence="7" type="primary">hemH</name>
    <name evidence="9" type="ordered locus">AciX9_3447</name>
</gene>